<feature type="compositionally biased region" description="Basic and acidic residues" evidence="1">
    <location>
        <begin position="43"/>
        <end position="55"/>
    </location>
</feature>
<evidence type="ECO:0000313" key="2">
    <source>
        <dbReference type="EMBL" id="KOF84272.1"/>
    </source>
</evidence>
<feature type="compositionally biased region" description="Low complexity" evidence="1">
    <location>
        <begin position="28"/>
        <end position="38"/>
    </location>
</feature>
<protein>
    <submittedName>
        <fullName evidence="2">Uncharacterized protein</fullName>
    </submittedName>
</protein>
<feature type="region of interest" description="Disordered" evidence="1">
    <location>
        <begin position="94"/>
        <end position="128"/>
    </location>
</feature>
<reference evidence="2" key="1">
    <citation type="submission" date="2015-07" db="EMBL/GenBank/DDBJ databases">
        <title>MeaNS - Measles Nucleotide Surveillance Program.</title>
        <authorList>
            <person name="Tran T."/>
            <person name="Druce J."/>
        </authorList>
    </citation>
    <scope>NUCLEOTIDE SEQUENCE</scope>
    <source>
        <strain evidence="2">UCB-OBI-ISO-001</strain>
        <tissue evidence="2">Gonad</tissue>
    </source>
</reference>
<gene>
    <name evidence="2" type="ORF">OCBIM_22022350mg</name>
</gene>
<feature type="region of interest" description="Disordered" evidence="1">
    <location>
        <begin position="23"/>
        <end position="63"/>
    </location>
</feature>
<dbReference type="EMBL" id="KQ419203">
    <property type="protein sequence ID" value="KOF84272.1"/>
    <property type="molecule type" value="Genomic_DNA"/>
</dbReference>
<evidence type="ECO:0000256" key="1">
    <source>
        <dbReference type="SAM" id="MobiDB-lite"/>
    </source>
</evidence>
<accession>A0A0L8H4Z9</accession>
<organism evidence="2">
    <name type="scientific">Octopus bimaculoides</name>
    <name type="common">California two-spotted octopus</name>
    <dbReference type="NCBI Taxonomy" id="37653"/>
    <lineage>
        <taxon>Eukaryota</taxon>
        <taxon>Metazoa</taxon>
        <taxon>Spiralia</taxon>
        <taxon>Lophotrochozoa</taxon>
        <taxon>Mollusca</taxon>
        <taxon>Cephalopoda</taxon>
        <taxon>Coleoidea</taxon>
        <taxon>Octopodiformes</taxon>
        <taxon>Octopoda</taxon>
        <taxon>Incirrata</taxon>
        <taxon>Octopodidae</taxon>
        <taxon>Octopus</taxon>
    </lineage>
</organism>
<dbReference type="AlphaFoldDB" id="A0A0L8H4Z9"/>
<sequence length="128" mass="14835">MAAKKKDDIQDSAYYRRNCQTTYGWYGSPGSNSLGRSGRSSRRTCDRFNERKLPRPESSNYIYEGGLFSTPSSPRRDYFVIHPEWVSEGATHIRLSRDKKNRTGTWPGRRCRSAPPPSYRNPITWEPN</sequence>
<name>A0A0L8H4Z9_OCTBM</name>
<proteinExistence type="predicted"/>